<protein>
    <submittedName>
        <fullName evidence="2">Pyridoxamine 5'-phosphate oxidase family protein</fullName>
    </submittedName>
</protein>
<name>A0A6H2C3S0_DOLFA</name>
<evidence type="ECO:0000259" key="1">
    <source>
        <dbReference type="Pfam" id="PF16242"/>
    </source>
</evidence>
<dbReference type="Proteomes" id="UP000502433">
    <property type="component" value="Chromosome"/>
</dbReference>
<feature type="domain" description="General stress protein FMN-binding split barrel" evidence="1">
    <location>
        <begin position="10"/>
        <end position="146"/>
    </location>
</feature>
<dbReference type="InterPro" id="IPR052917">
    <property type="entry name" value="Stress-Dev_Protein"/>
</dbReference>
<accession>A0A6H2C3S0</accession>
<evidence type="ECO:0000313" key="2">
    <source>
        <dbReference type="EMBL" id="QJB46167.1"/>
    </source>
</evidence>
<evidence type="ECO:0000313" key="3">
    <source>
        <dbReference type="Proteomes" id="UP000502433"/>
    </source>
</evidence>
<dbReference type="RefSeq" id="WP_168696839.1">
    <property type="nucleotide sequence ID" value="NZ_CP051206.1"/>
</dbReference>
<dbReference type="KEGG" id="dfs:HGD76_20305"/>
<dbReference type="InterPro" id="IPR038725">
    <property type="entry name" value="YdaG_split_barrel_FMN-bd"/>
</dbReference>
<proteinExistence type="predicted"/>
<dbReference type="PANTHER" id="PTHR34818:SF1">
    <property type="entry name" value="PROTEIN BLI-3"/>
    <property type="match status" value="1"/>
</dbReference>
<sequence length="153" mass="17520">MTQSVDTKPQVQELRNLLAGFECGMLTTVDDDATLHSRPMSICNEIDNDATLWFFTLVNSHKVVEIEDHQQVNISFSAPNQQRYVSILGTAQLTRDRNQLQGKWQHKLQTWFPKGINEPNLALLKVKVNQVDYWENSSSSSPQTISFLELSQR</sequence>
<reference evidence="2 3" key="1">
    <citation type="submission" date="2020-04" db="EMBL/GenBank/DDBJ databases">
        <title>Genome-Wide Identification of 5-Methylcytosine Sites in Bacterial Genomes By High-Throughput Sequencing of MspJI Restriction Fragments.</title>
        <authorList>
            <person name="Wu V."/>
        </authorList>
    </citation>
    <scope>NUCLEOTIDE SEQUENCE [LARGE SCALE GENOMIC DNA]</scope>
    <source>
        <strain evidence="2 3">CCAP 1403/13f</strain>
    </source>
</reference>
<dbReference type="InterPro" id="IPR012349">
    <property type="entry name" value="Split_barrel_FMN-bd"/>
</dbReference>
<dbReference type="Gene3D" id="2.30.110.10">
    <property type="entry name" value="Electron Transport, Fmn-binding Protein, Chain A"/>
    <property type="match status" value="1"/>
</dbReference>
<organism evidence="2 3">
    <name type="scientific">Dolichospermum flos-aquae CCAP 1403/13F</name>
    <dbReference type="NCBI Taxonomy" id="315271"/>
    <lineage>
        <taxon>Bacteria</taxon>
        <taxon>Bacillati</taxon>
        <taxon>Cyanobacteriota</taxon>
        <taxon>Cyanophyceae</taxon>
        <taxon>Nostocales</taxon>
        <taxon>Aphanizomenonaceae</taxon>
        <taxon>Dolichospermum</taxon>
    </lineage>
</organism>
<dbReference type="AlphaFoldDB" id="A0A6H2C3S0"/>
<dbReference type="EMBL" id="CP051206">
    <property type="protein sequence ID" value="QJB46167.1"/>
    <property type="molecule type" value="Genomic_DNA"/>
</dbReference>
<dbReference type="SUPFAM" id="SSF50475">
    <property type="entry name" value="FMN-binding split barrel"/>
    <property type="match status" value="1"/>
</dbReference>
<gene>
    <name evidence="2" type="ORF">HGD76_20305</name>
</gene>
<reference evidence="2 3" key="2">
    <citation type="submission" date="2020-04" db="EMBL/GenBank/DDBJ databases">
        <authorList>
            <person name="Fomenkov A."/>
            <person name="Anton B.P."/>
            <person name="Roberts R.J."/>
        </authorList>
    </citation>
    <scope>NUCLEOTIDE SEQUENCE [LARGE SCALE GENOMIC DNA]</scope>
    <source>
        <strain evidence="2 3">CCAP 1403/13f</strain>
    </source>
</reference>
<dbReference type="PANTHER" id="PTHR34818">
    <property type="entry name" value="PROTEIN BLI-3"/>
    <property type="match status" value="1"/>
</dbReference>
<dbReference type="Pfam" id="PF16242">
    <property type="entry name" value="Pyrid_ox_like"/>
    <property type="match status" value="1"/>
</dbReference>